<dbReference type="Pfam" id="PF01473">
    <property type="entry name" value="Choline_bind_1"/>
    <property type="match status" value="2"/>
</dbReference>
<name>A0ABV4DLF7_9LACO</name>
<proteinExistence type="predicted"/>
<dbReference type="PANTHER" id="PTHR37806:SF1">
    <property type="entry name" value="PEPTIDASE C39-LIKE DOMAIN-CONTAINING PROTEIN"/>
    <property type="match status" value="1"/>
</dbReference>
<accession>A0ABV4DLF7</accession>
<organism evidence="3 4">
    <name type="scientific">Ligilactobacillus faecis</name>
    <dbReference type="NCBI Taxonomy" id="762833"/>
    <lineage>
        <taxon>Bacteria</taxon>
        <taxon>Bacillati</taxon>
        <taxon>Bacillota</taxon>
        <taxon>Bacilli</taxon>
        <taxon>Lactobacillales</taxon>
        <taxon>Lactobacillaceae</taxon>
        <taxon>Ligilactobacillus</taxon>
    </lineage>
</organism>
<dbReference type="Pfam" id="PF19127">
    <property type="entry name" value="Choline_bind_3"/>
    <property type="match status" value="3"/>
</dbReference>
<gene>
    <name evidence="3" type="ORF">AALT52_00175</name>
</gene>
<dbReference type="Gene3D" id="2.10.270.10">
    <property type="entry name" value="Cholin Binding"/>
    <property type="match status" value="3"/>
</dbReference>
<reference evidence="3 4" key="1">
    <citation type="submission" date="2024-03" db="EMBL/GenBank/DDBJ databases">
        <title>Mouse gut bacterial collection (mGBC) of GemPharmatech.</title>
        <authorList>
            <person name="He Y."/>
            <person name="Dong L."/>
            <person name="Wu D."/>
            <person name="Gao X."/>
            <person name="Lin Z."/>
        </authorList>
    </citation>
    <scope>NUCLEOTIDE SEQUENCE [LARGE SCALE GENOMIC DNA]</scope>
    <source>
        <strain evidence="3 4">15-30</strain>
    </source>
</reference>
<comment type="caution">
    <text evidence="3">The sequence shown here is derived from an EMBL/GenBank/DDBJ whole genome shotgun (WGS) entry which is preliminary data.</text>
</comment>
<dbReference type="Gene3D" id="2.10.270.20">
    <property type="match status" value="1"/>
</dbReference>
<evidence type="ECO:0000259" key="2">
    <source>
        <dbReference type="Pfam" id="PF13529"/>
    </source>
</evidence>
<keyword evidence="1" id="KW-0677">Repeat</keyword>
<dbReference type="Proteomes" id="UP001565236">
    <property type="component" value="Unassembled WGS sequence"/>
</dbReference>
<dbReference type="PANTHER" id="PTHR37806">
    <property type="entry name" value="LMO0724 PROTEIN"/>
    <property type="match status" value="1"/>
</dbReference>
<evidence type="ECO:0000313" key="3">
    <source>
        <dbReference type="EMBL" id="MEY8661311.1"/>
    </source>
</evidence>
<evidence type="ECO:0000313" key="4">
    <source>
        <dbReference type="Proteomes" id="UP001565236"/>
    </source>
</evidence>
<dbReference type="RefSeq" id="WP_369939637.1">
    <property type="nucleotide sequence ID" value="NZ_JBCLUF010000001.1"/>
</dbReference>
<dbReference type="InterPro" id="IPR039564">
    <property type="entry name" value="Peptidase_C39-like"/>
</dbReference>
<dbReference type="Gene3D" id="3.90.70.10">
    <property type="entry name" value="Cysteine proteinases"/>
    <property type="match status" value="1"/>
</dbReference>
<dbReference type="Pfam" id="PF13529">
    <property type="entry name" value="Peptidase_C39_2"/>
    <property type="match status" value="1"/>
</dbReference>
<keyword evidence="4" id="KW-1185">Reference proteome</keyword>
<dbReference type="InterPro" id="IPR018337">
    <property type="entry name" value="Cell_wall/Cho-bd_repeat"/>
</dbReference>
<sequence length="484" mass="55385">GAMQRGFQNIPEQNKTVYYNQDGWMLYGQQKLNGHWYNFDTYDGAMKRGFVNIPTQNKTVYYNEKGQMQYGWQWIDNATRYFDTFDGKMAIGQQKLNGHWYLFDQKGAMQRGFQNIPEQNKTVYYNQDGWMLYGVQQIEQAKYYFDPITGALKTDGAGYDRQTGTLSYYAKDGKKTVGNIILDGKTYDFTTGILRVLGQQFITLKGQTYLLNHTQVITGQQKLNGTWYYFDLATGVMARGFQYLADQNKTVYYNEQGQMQYGQQKIAGHWYLFDTFNGAMKTGLQYISEQNKTVYYANNGQMQYGTVRAGKITYYTDLVTGSIIGVLNDAEVIGQNPELPTGCEITAVTMMLRYAGKDVNKIQLAHEMPRSNNGDYGFVGDPFSVTGWWVFPTGVAPVVDHHLGTSKVMTGASWSEIYQQLLKGHLVVAWVAHMNGFINHAVTLTGYHNGLVYYNNPWTAHKEQLTLGQFYTHWNADRQRALSY</sequence>
<feature type="domain" description="Peptidase C39-like" evidence="2">
    <location>
        <begin position="331"/>
        <end position="458"/>
    </location>
</feature>
<feature type="non-terminal residue" evidence="3">
    <location>
        <position position="1"/>
    </location>
</feature>
<evidence type="ECO:0000256" key="1">
    <source>
        <dbReference type="ARBA" id="ARBA00022737"/>
    </source>
</evidence>
<protein>
    <submittedName>
        <fullName evidence="3">C39 family peptidase</fullName>
    </submittedName>
</protein>
<dbReference type="SUPFAM" id="SSF69360">
    <property type="entry name" value="Cell wall binding repeat"/>
    <property type="match status" value="2"/>
</dbReference>
<dbReference type="EMBL" id="JBCLUF010000001">
    <property type="protein sequence ID" value="MEY8661311.1"/>
    <property type="molecule type" value="Genomic_DNA"/>
</dbReference>